<accession>A0A368XPF6</accession>
<dbReference type="AlphaFoldDB" id="A0A368XPF6"/>
<dbReference type="PANTHER" id="PTHR43292">
    <property type="entry name" value="ACYL-COA DEHYDROGENASE"/>
    <property type="match status" value="1"/>
</dbReference>
<dbReference type="SUPFAM" id="SSF56645">
    <property type="entry name" value="Acyl-CoA dehydrogenase NM domain-like"/>
    <property type="match status" value="1"/>
</dbReference>
<dbReference type="FunFam" id="2.40.110.10:FF:000011">
    <property type="entry name" value="Acyl-CoA dehydrogenase FadE34"/>
    <property type="match status" value="1"/>
</dbReference>
<evidence type="ECO:0000313" key="10">
    <source>
        <dbReference type="Proteomes" id="UP000252884"/>
    </source>
</evidence>
<comment type="similarity">
    <text evidence="2">Belongs to the acyl-CoA dehydrogenase family.</text>
</comment>
<dbReference type="Proteomes" id="UP000252884">
    <property type="component" value="Unassembled WGS sequence"/>
</dbReference>
<dbReference type="GO" id="GO:0050660">
    <property type="term" value="F:flavin adenine dinucleotide binding"/>
    <property type="evidence" value="ECO:0007669"/>
    <property type="project" value="InterPro"/>
</dbReference>
<dbReference type="GO" id="GO:0005886">
    <property type="term" value="C:plasma membrane"/>
    <property type="evidence" value="ECO:0007669"/>
    <property type="project" value="TreeGrafter"/>
</dbReference>
<name>A0A368XPF6_9BURK</name>
<dbReference type="Gene3D" id="2.40.110.10">
    <property type="entry name" value="Butyryl-CoA Dehydrogenase, subunit A, domain 2"/>
    <property type="match status" value="1"/>
</dbReference>
<dbReference type="InterPro" id="IPR009100">
    <property type="entry name" value="AcylCoA_DH/oxidase_NM_dom_sf"/>
</dbReference>
<evidence type="ECO:0000256" key="1">
    <source>
        <dbReference type="ARBA" id="ARBA00001974"/>
    </source>
</evidence>
<organism evidence="9 10">
    <name type="scientific">Pseudorhodoferax soli</name>
    <dbReference type="NCBI Taxonomy" id="545864"/>
    <lineage>
        <taxon>Bacteria</taxon>
        <taxon>Pseudomonadati</taxon>
        <taxon>Pseudomonadota</taxon>
        <taxon>Betaproteobacteria</taxon>
        <taxon>Burkholderiales</taxon>
        <taxon>Comamonadaceae</taxon>
    </lineage>
</organism>
<comment type="cofactor">
    <cofactor evidence="1">
        <name>FAD</name>
        <dbReference type="ChEBI" id="CHEBI:57692"/>
    </cofactor>
</comment>
<keyword evidence="3" id="KW-0285">Flavoprotein</keyword>
<dbReference type="InterPro" id="IPR046373">
    <property type="entry name" value="Acyl-CoA_Oxase/DH_mid-dom_sf"/>
</dbReference>
<sequence length="405" mass="45436">MIHFMPQTTTPEQARQAENAFRAEVRAYCEHDLPSHVRAKVQGNLFLTKEDNLDFLRSLATRGWVAGHWPRAFGGAEWTPLQRFVFEEESTRHGAPWLIPFGVNYVGPVIYTFGSKAQKDRFLPPILASEEWWAQGYSEPGAGSDLAGLKTRAVRHGDHYRVSGQKIWTSYVQWADWMFCLVRTSEEARPQQGISFLLIDMRSSGVRVQPIRTMDGCHHVNEVFLDDVRVPAENLVGEEGRGWTYAKFLLSNERILAAETGRSMRQLEHLKRLVREVPSSGVADRPAFERRVARIELALHALRAYCLAYARRMDASGPPGVEASIMKLRGSELQQQISEATLDWLGQAAIVYDPADVHADAARSPLGPQDASGAVREYLHGRASTIYGGSNEIQRNIISKAELGL</sequence>
<gene>
    <name evidence="9" type="ORF">DES41_106303</name>
</gene>
<dbReference type="Gene3D" id="1.10.540.10">
    <property type="entry name" value="Acyl-CoA dehydrogenase/oxidase, N-terminal domain"/>
    <property type="match status" value="1"/>
</dbReference>
<dbReference type="EMBL" id="QPJK01000006">
    <property type="protein sequence ID" value="RCW69429.1"/>
    <property type="molecule type" value="Genomic_DNA"/>
</dbReference>
<evidence type="ECO:0000259" key="7">
    <source>
        <dbReference type="Pfam" id="PF02770"/>
    </source>
</evidence>
<dbReference type="Pfam" id="PF02770">
    <property type="entry name" value="Acyl-CoA_dh_M"/>
    <property type="match status" value="1"/>
</dbReference>
<evidence type="ECO:0000259" key="8">
    <source>
        <dbReference type="Pfam" id="PF02771"/>
    </source>
</evidence>
<dbReference type="SUPFAM" id="SSF47203">
    <property type="entry name" value="Acyl-CoA dehydrogenase C-terminal domain-like"/>
    <property type="match status" value="1"/>
</dbReference>
<dbReference type="InterPro" id="IPR006091">
    <property type="entry name" value="Acyl-CoA_Oxase/DH_mid-dom"/>
</dbReference>
<reference evidence="9 10" key="1">
    <citation type="submission" date="2018-07" db="EMBL/GenBank/DDBJ databases">
        <title>Genomic Encyclopedia of Type Strains, Phase IV (KMG-IV): sequencing the most valuable type-strain genomes for metagenomic binning, comparative biology and taxonomic classification.</title>
        <authorList>
            <person name="Goeker M."/>
        </authorList>
    </citation>
    <scope>NUCLEOTIDE SEQUENCE [LARGE SCALE GENOMIC DNA]</scope>
    <source>
        <strain evidence="9 10">DSM 21634</strain>
    </source>
</reference>
<comment type="caution">
    <text evidence="9">The sequence shown here is derived from an EMBL/GenBank/DDBJ whole genome shotgun (WGS) entry which is preliminary data.</text>
</comment>
<dbReference type="Pfam" id="PF02771">
    <property type="entry name" value="Acyl-CoA_dh_N"/>
    <property type="match status" value="1"/>
</dbReference>
<evidence type="ECO:0000313" key="9">
    <source>
        <dbReference type="EMBL" id="RCW69429.1"/>
    </source>
</evidence>
<protein>
    <submittedName>
        <fullName evidence="9">Alkylation response protein AidB-like acyl-CoA dehydrogenase</fullName>
    </submittedName>
</protein>
<dbReference type="PANTHER" id="PTHR43292:SF3">
    <property type="entry name" value="ACYL-COA DEHYDROGENASE FADE29"/>
    <property type="match status" value="1"/>
</dbReference>
<dbReference type="Gene3D" id="1.20.140.10">
    <property type="entry name" value="Butyryl-CoA Dehydrogenase, subunit A, domain 3"/>
    <property type="match status" value="1"/>
</dbReference>
<dbReference type="Pfam" id="PF00441">
    <property type="entry name" value="Acyl-CoA_dh_1"/>
    <property type="match status" value="1"/>
</dbReference>
<keyword evidence="10" id="KW-1185">Reference proteome</keyword>
<dbReference type="InterPro" id="IPR036250">
    <property type="entry name" value="AcylCo_DH-like_C"/>
</dbReference>
<feature type="domain" description="Acyl-CoA dehydrogenase/oxidase C-terminal" evidence="6">
    <location>
        <begin position="240"/>
        <end position="401"/>
    </location>
</feature>
<proteinExistence type="inferred from homology"/>
<keyword evidence="4" id="KW-0274">FAD</keyword>
<feature type="domain" description="Acyl-CoA oxidase/dehydrogenase middle" evidence="7">
    <location>
        <begin position="134"/>
        <end position="228"/>
    </location>
</feature>
<dbReference type="GO" id="GO:0016627">
    <property type="term" value="F:oxidoreductase activity, acting on the CH-CH group of donors"/>
    <property type="evidence" value="ECO:0007669"/>
    <property type="project" value="InterPro"/>
</dbReference>
<evidence type="ECO:0000256" key="3">
    <source>
        <dbReference type="ARBA" id="ARBA00022630"/>
    </source>
</evidence>
<evidence type="ECO:0000256" key="2">
    <source>
        <dbReference type="ARBA" id="ARBA00009347"/>
    </source>
</evidence>
<dbReference type="InterPro" id="IPR052161">
    <property type="entry name" value="Mycobact_Acyl-CoA_DH"/>
</dbReference>
<keyword evidence="5" id="KW-0560">Oxidoreductase</keyword>
<evidence type="ECO:0000256" key="5">
    <source>
        <dbReference type="ARBA" id="ARBA00023002"/>
    </source>
</evidence>
<evidence type="ECO:0000256" key="4">
    <source>
        <dbReference type="ARBA" id="ARBA00022827"/>
    </source>
</evidence>
<feature type="domain" description="Acyl-CoA dehydrogenase/oxidase N-terminal" evidence="8">
    <location>
        <begin position="17"/>
        <end position="129"/>
    </location>
</feature>
<dbReference type="InterPro" id="IPR037069">
    <property type="entry name" value="AcylCoA_DH/ox_N_sf"/>
</dbReference>
<evidence type="ECO:0000259" key="6">
    <source>
        <dbReference type="Pfam" id="PF00441"/>
    </source>
</evidence>
<dbReference type="InterPro" id="IPR009075">
    <property type="entry name" value="AcylCo_DH/oxidase_C"/>
</dbReference>
<dbReference type="InterPro" id="IPR013786">
    <property type="entry name" value="AcylCoA_DH/ox_N"/>
</dbReference>